<dbReference type="InterPro" id="IPR035892">
    <property type="entry name" value="C2_domain_sf"/>
</dbReference>
<organism evidence="4 5">
    <name type="scientific">Malus domestica</name>
    <name type="common">Apple</name>
    <name type="synonym">Pyrus malus</name>
    <dbReference type="NCBI Taxonomy" id="3750"/>
    <lineage>
        <taxon>Eukaryota</taxon>
        <taxon>Viridiplantae</taxon>
        <taxon>Streptophyta</taxon>
        <taxon>Embryophyta</taxon>
        <taxon>Tracheophyta</taxon>
        <taxon>Spermatophyta</taxon>
        <taxon>Magnoliopsida</taxon>
        <taxon>eudicotyledons</taxon>
        <taxon>Gunneridae</taxon>
        <taxon>Pentapetalae</taxon>
        <taxon>rosids</taxon>
        <taxon>fabids</taxon>
        <taxon>Rosales</taxon>
        <taxon>Rosaceae</taxon>
        <taxon>Amygdaloideae</taxon>
        <taxon>Maleae</taxon>
        <taxon>Malus</taxon>
    </lineage>
</organism>
<sequence length="185" mass="20900">MAVGLLEVNLVSAKGLGDTDLFTRMDPYVVIQYKGQEKKSSVAREQGSNPEWNEKFTFRAEYPGSGEQYKITLKIMDKDTFTSDDYIGQATIYVKDLLAQGVQNGTAELHPLKYSVVRADNTYRGEIKVGLTFTPRNRIMGDRRLEDGSIVLHISRETILLLMGLHSKVEFQLESGLTPHPWDSR</sequence>
<dbReference type="PANTHER" id="PTHR46502:SF15">
    <property type="entry name" value="16 KDA PHLOEM PROTEIN 1"/>
    <property type="match status" value="1"/>
</dbReference>
<reference evidence="4 5" key="1">
    <citation type="submission" date="2018-10" db="EMBL/GenBank/DDBJ databases">
        <title>A high-quality apple genome assembly.</title>
        <authorList>
            <person name="Hu J."/>
        </authorList>
    </citation>
    <scope>NUCLEOTIDE SEQUENCE [LARGE SCALE GENOMIC DNA]</scope>
    <source>
        <strain evidence="5">cv. HFTH1</strain>
        <tissue evidence="4">Young leaf</tissue>
    </source>
</reference>
<evidence type="ECO:0000256" key="2">
    <source>
        <dbReference type="ARBA" id="ARBA00022837"/>
    </source>
</evidence>
<comment type="caution">
    <text evidence="4">The sequence shown here is derived from an EMBL/GenBank/DDBJ whole genome shotgun (WGS) entry which is preliminary data.</text>
</comment>
<keyword evidence="1" id="KW-0479">Metal-binding</keyword>
<evidence type="ECO:0000256" key="1">
    <source>
        <dbReference type="ARBA" id="ARBA00022723"/>
    </source>
</evidence>
<keyword evidence="5" id="KW-1185">Reference proteome</keyword>
<dbReference type="GO" id="GO:0046872">
    <property type="term" value="F:metal ion binding"/>
    <property type="evidence" value="ECO:0007669"/>
    <property type="project" value="UniProtKB-KW"/>
</dbReference>
<accession>A0A498JFL6</accession>
<evidence type="ECO:0000313" key="5">
    <source>
        <dbReference type="Proteomes" id="UP000290289"/>
    </source>
</evidence>
<feature type="domain" description="C2" evidence="3">
    <location>
        <begin position="1"/>
        <end position="107"/>
    </location>
</feature>
<dbReference type="Proteomes" id="UP000290289">
    <property type="component" value="Chromosome 7"/>
</dbReference>
<gene>
    <name evidence="4" type="ORF">DVH24_024152</name>
</gene>
<dbReference type="PROSITE" id="PS50004">
    <property type="entry name" value="C2"/>
    <property type="match status" value="1"/>
</dbReference>
<dbReference type="SMART" id="SM00239">
    <property type="entry name" value="C2"/>
    <property type="match status" value="1"/>
</dbReference>
<dbReference type="EMBL" id="RDQH01000333">
    <property type="protein sequence ID" value="RXH94468.1"/>
    <property type="molecule type" value="Genomic_DNA"/>
</dbReference>
<dbReference type="AlphaFoldDB" id="A0A498JFL6"/>
<evidence type="ECO:0000259" key="3">
    <source>
        <dbReference type="PROSITE" id="PS50004"/>
    </source>
</evidence>
<protein>
    <recommendedName>
        <fullName evidence="3">C2 domain-containing protein</fullName>
    </recommendedName>
</protein>
<evidence type="ECO:0000313" key="4">
    <source>
        <dbReference type="EMBL" id="RXH94468.1"/>
    </source>
</evidence>
<dbReference type="PANTHER" id="PTHR46502">
    <property type="entry name" value="C2 DOMAIN-CONTAINING"/>
    <property type="match status" value="1"/>
</dbReference>
<dbReference type="Gene3D" id="2.60.40.150">
    <property type="entry name" value="C2 domain"/>
    <property type="match status" value="1"/>
</dbReference>
<proteinExistence type="predicted"/>
<name>A0A498JFL6_MALDO</name>
<dbReference type="SUPFAM" id="SSF49562">
    <property type="entry name" value="C2 domain (Calcium/lipid-binding domain, CaLB)"/>
    <property type="match status" value="1"/>
</dbReference>
<dbReference type="Pfam" id="PF00168">
    <property type="entry name" value="C2"/>
    <property type="match status" value="1"/>
</dbReference>
<dbReference type="InterPro" id="IPR000008">
    <property type="entry name" value="C2_dom"/>
</dbReference>
<dbReference type="STRING" id="3750.A0A498JFL6"/>
<keyword evidence="2" id="KW-0106">Calcium</keyword>
<dbReference type="CDD" id="cd04049">
    <property type="entry name" value="C2_putative_Elicitor-responsive_gene"/>
    <property type="match status" value="1"/>
</dbReference>